<organism evidence="2 3">
    <name type="scientific">Flavobacterium nitrogenifigens</name>
    <dbReference type="NCBI Taxonomy" id="1617283"/>
    <lineage>
        <taxon>Bacteria</taxon>
        <taxon>Pseudomonadati</taxon>
        <taxon>Bacteroidota</taxon>
        <taxon>Flavobacteriia</taxon>
        <taxon>Flavobacteriales</taxon>
        <taxon>Flavobacteriaceae</taxon>
        <taxon>Flavobacterium</taxon>
    </lineage>
</organism>
<accession>A0A7W7ISZ4</accession>
<reference evidence="2 3" key="1">
    <citation type="submission" date="2020-08" db="EMBL/GenBank/DDBJ databases">
        <title>Functional genomics of gut bacteria from endangered species of beetles.</title>
        <authorList>
            <person name="Carlos-Shanley C."/>
        </authorList>
    </citation>
    <scope>NUCLEOTIDE SEQUENCE [LARGE SCALE GENOMIC DNA]</scope>
    <source>
        <strain evidence="2 3">S00142</strain>
    </source>
</reference>
<evidence type="ECO:0000313" key="3">
    <source>
        <dbReference type="Proteomes" id="UP000561681"/>
    </source>
</evidence>
<proteinExistence type="predicted"/>
<comment type="caution">
    <text evidence="2">The sequence shown here is derived from an EMBL/GenBank/DDBJ whole genome shotgun (WGS) entry which is preliminary data.</text>
</comment>
<keyword evidence="3" id="KW-1185">Reference proteome</keyword>
<keyword evidence="1" id="KW-0472">Membrane</keyword>
<evidence type="ECO:0000313" key="2">
    <source>
        <dbReference type="EMBL" id="MBB4799976.1"/>
    </source>
</evidence>
<sequence>MDYLCIILLIIVVFISIRELINSKKVSNDNIYGIYQNSRFYRLLFVVIACVFSIVMFVVRKIFY</sequence>
<evidence type="ECO:0000256" key="1">
    <source>
        <dbReference type="SAM" id="Phobius"/>
    </source>
</evidence>
<dbReference type="EMBL" id="JACHLD010000001">
    <property type="protein sequence ID" value="MBB4799976.1"/>
    <property type="molecule type" value="Genomic_DNA"/>
</dbReference>
<keyword evidence="1" id="KW-1133">Transmembrane helix</keyword>
<dbReference type="AlphaFoldDB" id="A0A7W7ISZ4"/>
<protein>
    <submittedName>
        <fullName evidence="2">Uncharacterized protein</fullName>
    </submittedName>
</protein>
<dbReference type="Proteomes" id="UP000561681">
    <property type="component" value="Unassembled WGS sequence"/>
</dbReference>
<name>A0A7W7ISZ4_9FLAO</name>
<feature type="transmembrane region" description="Helical" evidence="1">
    <location>
        <begin position="39"/>
        <end position="59"/>
    </location>
</feature>
<gene>
    <name evidence="2" type="ORF">HNP37_000015</name>
</gene>
<keyword evidence="1" id="KW-0812">Transmembrane</keyword>